<dbReference type="AlphaFoldDB" id="A0A162JWN8"/>
<feature type="domain" description="Aminoglycoside phosphotransferase" evidence="1">
    <location>
        <begin position="173"/>
        <end position="294"/>
    </location>
</feature>
<keyword evidence="2" id="KW-0808">Transferase</keyword>
<dbReference type="InterPro" id="IPR002575">
    <property type="entry name" value="Aminoglycoside_PTrfase"/>
</dbReference>
<comment type="caution">
    <text evidence="2">The sequence shown here is derived from an EMBL/GenBank/DDBJ whole genome shotgun (WGS) entry which is preliminary data.</text>
</comment>
<reference evidence="2 3" key="1">
    <citation type="journal article" date="2016" name="Genome Biol. Evol.">
        <title>Divergent and convergent evolution of fungal pathogenicity.</title>
        <authorList>
            <person name="Shang Y."/>
            <person name="Xiao G."/>
            <person name="Zheng P."/>
            <person name="Cen K."/>
            <person name="Zhan S."/>
            <person name="Wang C."/>
        </authorList>
    </citation>
    <scope>NUCLEOTIDE SEQUENCE [LARGE SCALE GENOMIC DNA]</scope>
    <source>
        <strain evidence="2 3">RCEF 1005</strain>
    </source>
</reference>
<dbReference type="EMBL" id="AZHF01000006">
    <property type="protein sequence ID" value="OAA74722.1"/>
    <property type="molecule type" value="Genomic_DNA"/>
</dbReference>
<dbReference type="SUPFAM" id="SSF56112">
    <property type="entry name" value="Protein kinase-like (PK-like)"/>
    <property type="match status" value="1"/>
</dbReference>
<evidence type="ECO:0000313" key="3">
    <source>
        <dbReference type="Proteomes" id="UP000076881"/>
    </source>
</evidence>
<dbReference type="Proteomes" id="UP000076881">
    <property type="component" value="Unassembled WGS sequence"/>
</dbReference>
<dbReference type="InterPro" id="IPR011009">
    <property type="entry name" value="Kinase-like_dom_sf"/>
</dbReference>
<keyword evidence="3" id="KW-1185">Reference proteome</keyword>
<proteinExistence type="predicted"/>
<dbReference type="Gene3D" id="3.90.1200.10">
    <property type="match status" value="1"/>
</dbReference>
<evidence type="ECO:0000259" key="1">
    <source>
        <dbReference type="Pfam" id="PF01636"/>
    </source>
</evidence>
<evidence type="ECO:0000313" key="2">
    <source>
        <dbReference type="EMBL" id="OAA74722.1"/>
    </source>
</evidence>
<dbReference type="GO" id="GO:0016740">
    <property type="term" value="F:transferase activity"/>
    <property type="evidence" value="ECO:0007669"/>
    <property type="project" value="UniProtKB-KW"/>
</dbReference>
<protein>
    <submittedName>
        <fullName evidence="2">Aminoglycoside phosphotransferase</fullName>
    </submittedName>
</protein>
<gene>
    <name evidence="2" type="ORF">LEL_08303</name>
</gene>
<sequence>MTARGKYHGYLESVFPATSWRIQDINGGCVNTILRVVKTSGTATAESFILKHARPSFGEPEYIQEFSLKRQASFTSFQIVFQSTEVALTAEQEIERTALGLWDVGKPLYDRKEDESGRWRVPKCIRHDMGAESRLGLTDNDSEASVLLIEDLGDVQDIMGYLEDCAKLPALPPNLEAHIFSAGQSLGTSLAKLHSQKTLAEIARHPSIMAVFSQSLTNHLVWSAMLDSLPEYLSSFEDGNELYQRVERDFKTAQYDYSLVLCHGDFHTGNVMVSSASASPAAPAVIDWEFAHLGRGVNDDAAKFTASIHCMLIDARRGNNNETLANLLRRLISGFCSGYRETAQRRYDAKNPDDANLQLLRSAMLFHGTEMIVFASEFIPDSAALQEVLSVGAWYLRRSCADANAFAKQNLAVLALEEDERIMGSLFLN</sequence>
<organism evidence="2 3">
    <name type="scientific">Akanthomyces lecanii RCEF 1005</name>
    <dbReference type="NCBI Taxonomy" id="1081108"/>
    <lineage>
        <taxon>Eukaryota</taxon>
        <taxon>Fungi</taxon>
        <taxon>Dikarya</taxon>
        <taxon>Ascomycota</taxon>
        <taxon>Pezizomycotina</taxon>
        <taxon>Sordariomycetes</taxon>
        <taxon>Hypocreomycetidae</taxon>
        <taxon>Hypocreales</taxon>
        <taxon>Cordycipitaceae</taxon>
        <taxon>Akanthomyces</taxon>
        <taxon>Cordyceps confragosa</taxon>
    </lineage>
</organism>
<accession>A0A162JWN8</accession>
<dbReference type="OrthoDB" id="25129at2759"/>
<dbReference type="Pfam" id="PF01636">
    <property type="entry name" value="APH"/>
    <property type="match status" value="1"/>
</dbReference>
<name>A0A162JWN8_CORDF</name>